<sequence>MGGCLYFGGTCTGCRFPCRARMRMRMFGHGRFFVFWWNRHEVSILSSNRDEDEDVWWNRFFLFWWNRHTCEVFCSLVEPARGMRMRMFGGTSTGCRFPCRTEMRMRMFGGTSTGCRFPCRTEMRMRMICRPFNSR</sequence>
<name>W1NZF6_AMBTC</name>
<evidence type="ECO:0000313" key="2">
    <source>
        <dbReference type="Proteomes" id="UP000017836"/>
    </source>
</evidence>
<reference evidence="2" key="1">
    <citation type="journal article" date="2013" name="Science">
        <title>The Amborella genome and the evolution of flowering plants.</title>
        <authorList>
            <consortium name="Amborella Genome Project"/>
        </authorList>
    </citation>
    <scope>NUCLEOTIDE SEQUENCE [LARGE SCALE GENOMIC DNA]</scope>
</reference>
<accession>W1NZF6</accession>
<dbReference type="Gramene" id="ERN00671">
    <property type="protein sequence ID" value="ERN00671"/>
    <property type="gene ID" value="AMTR_s00106p00038480"/>
</dbReference>
<dbReference type="EMBL" id="KI394815">
    <property type="protein sequence ID" value="ERN00671.1"/>
    <property type="molecule type" value="Genomic_DNA"/>
</dbReference>
<protein>
    <submittedName>
        <fullName evidence="1">Uncharacterized protein</fullName>
    </submittedName>
</protein>
<proteinExistence type="predicted"/>
<dbReference type="Proteomes" id="UP000017836">
    <property type="component" value="Unassembled WGS sequence"/>
</dbReference>
<keyword evidence="2" id="KW-1185">Reference proteome</keyword>
<dbReference type="AlphaFoldDB" id="W1NZF6"/>
<dbReference type="HOGENOM" id="CLU_1888579_0_0_1"/>
<organism evidence="1 2">
    <name type="scientific">Amborella trichopoda</name>
    <dbReference type="NCBI Taxonomy" id="13333"/>
    <lineage>
        <taxon>Eukaryota</taxon>
        <taxon>Viridiplantae</taxon>
        <taxon>Streptophyta</taxon>
        <taxon>Embryophyta</taxon>
        <taxon>Tracheophyta</taxon>
        <taxon>Spermatophyta</taxon>
        <taxon>Magnoliopsida</taxon>
        <taxon>Amborellales</taxon>
        <taxon>Amborellaceae</taxon>
        <taxon>Amborella</taxon>
    </lineage>
</organism>
<evidence type="ECO:0000313" key="1">
    <source>
        <dbReference type="EMBL" id="ERN00671.1"/>
    </source>
</evidence>
<gene>
    <name evidence="1" type="ORF">AMTR_s00106p00038480</name>
</gene>